<organism evidence="2 3">
    <name type="scientific">Actinomadura napierensis</name>
    <dbReference type="NCBI Taxonomy" id="267854"/>
    <lineage>
        <taxon>Bacteria</taxon>
        <taxon>Bacillati</taxon>
        <taxon>Actinomycetota</taxon>
        <taxon>Actinomycetes</taxon>
        <taxon>Streptosporangiales</taxon>
        <taxon>Thermomonosporaceae</taxon>
        <taxon>Actinomadura</taxon>
    </lineage>
</organism>
<keyword evidence="1" id="KW-0472">Membrane</keyword>
<evidence type="ECO:0000313" key="2">
    <source>
        <dbReference type="EMBL" id="GAA2143949.1"/>
    </source>
</evidence>
<accession>A0ABN2ZLE5</accession>
<evidence type="ECO:0000256" key="1">
    <source>
        <dbReference type="SAM" id="Phobius"/>
    </source>
</evidence>
<keyword evidence="1" id="KW-0812">Transmembrane</keyword>
<name>A0ABN2ZLE5_9ACTN</name>
<comment type="caution">
    <text evidence="2">The sequence shown here is derived from an EMBL/GenBank/DDBJ whole genome shotgun (WGS) entry which is preliminary data.</text>
</comment>
<evidence type="ECO:0000313" key="3">
    <source>
        <dbReference type="Proteomes" id="UP001501020"/>
    </source>
</evidence>
<evidence type="ECO:0008006" key="4">
    <source>
        <dbReference type="Google" id="ProtNLM"/>
    </source>
</evidence>
<protein>
    <recommendedName>
        <fullName evidence="4">DUF1640 domain-containing protein</fullName>
    </recommendedName>
</protein>
<gene>
    <name evidence="2" type="ORF">GCM10009727_43340</name>
</gene>
<feature type="transmembrane region" description="Helical" evidence="1">
    <location>
        <begin position="79"/>
        <end position="102"/>
    </location>
</feature>
<keyword evidence="1" id="KW-1133">Transmembrane helix</keyword>
<proteinExistence type="predicted"/>
<sequence>MLLQAAERLGSLPDTMHQLDLSVMHFRGVLDEARSLGSVVDRLSEQTTAFTGVTEPVTEVVREAKSVGVPNVTVRVSDWYWKALLIACSGWVVAILLVVYLAHHKA</sequence>
<reference evidence="2 3" key="1">
    <citation type="journal article" date="2019" name="Int. J. Syst. Evol. Microbiol.">
        <title>The Global Catalogue of Microorganisms (GCM) 10K type strain sequencing project: providing services to taxonomists for standard genome sequencing and annotation.</title>
        <authorList>
            <consortium name="The Broad Institute Genomics Platform"/>
            <consortium name="The Broad Institute Genome Sequencing Center for Infectious Disease"/>
            <person name="Wu L."/>
            <person name="Ma J."/>
        </authorList>
    </citation>
    <scope>NUCLEOTIDE SEQUENCE [LARGE SCALE GENOMIC DNA]</scope>
    <source>
        <strain evidence="2 3">JCM 13850</strain>
    </source>
</reference>
<keyword evidence="3" id="KW-1185">Reference proteome</keyword>
<dbReference type="Proteomes" id="UP001501020">
    <property type="component" value="Unassembled WGS sequence"/>
</dbReference>
<dbReference type="EMBL" id="BAAAMR010000037">
    <property type="protein sequence ID" value="GAA2143949.1"/>
    <property type="molecule type" value="Genomic_DNA"/>
</dbReference>